<name>A0A9Q4HHU8_BACSC</name>
<proteinExistence type="predicted"/>
<organism evidence="4 5">
    <name type="scientific">Bacillus spizizenii</name>
    <name type="common">Bacillus subtilis subsp. spizizenii</name>
    <dbReference type="NCBI Taxonomy" id="96241"/>
    <lineage>
        <taxon>Bacteria</taxon>
        <taxon>Bacillati</taxon>
        <taxon>Bacillota</taxon>
        <taxon>Bacilli</taxon>
        <taxon>Bacillales</taxon>
        <taxon>Bacillaceae</taxon>
        <taxon>Bacillus</taxon>
    </lineage>
</organism>
<keyword evidence="1" id="KW-0677">Repeat</keyword>
<evidence type="ECO:0000256" key="2">
    <source>
        <dbReference type="SAM" id="MobiDB-lite"/>
    </source>
</evidence>
<dbReference type="InterPro" id="IPR050708">
    <property type="entry name" value="T6SS_VgrG/RHS"/>
</dbReference>
<feature type="region of interest" description="Disordered" evidence="2">
    <location>
        <begin position="655"/>
        <end position="693"/>
    </location>
</feature>
<dbReference type="AlphaFoldDB" id="A0A9Q4HHU8"/>
<dbReference type="Pfam" id="PF25023">
    <property type="entry name" value="TEN_YD-shell"/>
    <property type="match status" value="1"/>
</dbReference>
<feature type="domain" description="Teneurin-like YD-shell" evidence="3">
    <location>
        <begin position="303"/>
        <end position="570"/>
    </location>
</feature>
<dbReference type="NCBIfam" id="TIGR01643">
    <property type="entry name" value="YD_repeat_2x"/>
    <property type="match status" value="3"/>
</dbReference>
<dbReference type="EMBL" id="JALAPQ010000021">
    <property type="protein sequence ID" value="MCY8458474.1"/>
    <property type="molecule type" value="Genomic_DNA"/>
</dbReference>
<feature type="compositionally biased region" description="Basic residues" evidence="2">
    <location>
        <begin position="667"/>
        <end position="679"/>
    </location>
</feature>
<sequence>MSKKTHFASKLTLVALSTSMFVTGVGTSYANAEELNKKLVETYDDSGAKLYYTYDDKGNIIKETTKDKNNKVINELTYAYNDQNQVVKIIDFDKNVTEYAYNEAGQVVKIKNPEKDEIKFNLDDDGEVSSLSLNKTDKYTVEKSNYVDKEAGEKEDDGTVVGSELTDYAVQNKEQGLNKVTTLDDLSRLRELHTDDGDISWEYNQLALSSIKVKNKSNYINENHKYDEENNLISIASEDSKTDIEYNDQGQPISYSYKNGLRESLTYNEQGVMTEKTVFDKAGNVLSSDKYEYDEKGNIVSDTTKDDQIEYKYDDNNQLLQETSKDQIIKYSYDVKGNRISKEVTDRKTGKVTLNGYTFNKLNQFESQGSSYNDNGQLIENDTFKYTWDEAGRLVEATNKKSGENIKYKYDEYSRRIQKQVGDEVTNYVYDDSNNKVIYETDANHNITKYYTYLKNGEVNSVKDFSENHTFYYHHNLRGDVIEITDEKGQVVANYKYDSWGNITEQTGYYAKDNDINYAGYKYDKETGLYYLENRYYNPSTAVFLSRDAWYGTEDQLVTQNGYNYANNNPLRYYDPTGNTPIALAAVAIPGVGEVVIGAAAIYLGYLGVKSLWSHHRSVLRFDIPGRLLESDSRVDLGAFNQKVKGKKAYKNPKTGWTIEKDNAGHGGRKWKLKDKSGKRVASLDGKGKILSK</sequence>
<evidence type="ECO:0000256" key="1">
    <source>
        <dbReference type="ARBA" id="ARBA00022737"/>
    </source>
</evidence>
<protein>
    <recommendedName>
        <fullName evidence="3">Teneurin-like YD-shell domain-containing protein</fullName>
    </recommendedName>
</protein>
<reference evidence="4" key="1">
    <citation type="submission" date="2022-02" db="EMBL/GenBank/DDBJ databases">
        <title>Crop Bioprotection Bacillus Genome Sequencing.</title>
        <authorList>
            <person name="Dunlap C."/>
        </authorList>
    </citation>
    <scope>NUCLEOTIDE SEQUENCE</scope>
    <source>
        <strain evidence="4">WR1O2A-53</strain>
    </source>
</reference>
<dbReference type="InterPro" id="IPR006530">
    <property type="entry name" value="YD"/>
</dbReference>
<dbReference type="NCBIfam" id="TIGR03696">
    <property type="entry name" value="Rhs_assc_core"/>
    <property type="match status" value="1"/>
</dbReference>
<dbReference type="InterPro" id="IPR056823">
    <property type="entry name" value="TEN-like_YD-shell"/>
</dbReference>
<dbReference type="Gene3D" id="2.180.10.10">
    <property type="entry name" value="RHS repeat-associated core"/>
    <property type="match status" value="1"/>
</dbReference>
<accession>A0A9Q4HHU8</accession>
<evidence type="ECO:0000313" key="5">
    <source>
        <dbReference type="Proteomes" id="UP001078573"/>
    </source>
</evidence>
<dbReference type="PANTHER" id="PTHR32305:SF15">
    <property type="entry name" value="PROTEIN RHSA-RELATED"/>
    <property type="match status" value="1"/>
</dbReference>
<evidence type="ECO:0000313" key="4">
    <source>
        <dbReference type="EMBL" id="MCY8458474.1"/>
    </source>
</evidence>
<dbReference type="Proteomes" id="UP001078573">
    <property type="component" value="Unassembled WGS sequence"/>
</dbReference>
<comment type="caution">
    <text evidence="4">The sequence shown here is derived from an EMBL/GenBank/DDBJ whole genome shotgun (WGS) entry which is preliminary data.</text>
</comment>
<evidence type="ECO:0000259" key="3">
    <source>
        <dbReference type="Pfam" id="PF25023"/>
    </source>
</evidence>
<dbReference type="PANTHER" id="PTHR32305">
    <property type="match status" value="1"/>
</dbReference>
<dbReference type="InterPro" id="IPR022385">
    <property type="entry name" value="Rhs_assc_core"/>
</dbReference>
<gene>
    <name evidence="4" type="ORF">MOC89_16550</name>
</gene>